<feature type="transmembrane region" description="Helical" evidence="1">
    <location>
        <begin position="46"/>
        <end position="64"/>
    </location>
</feature>
<evidence type="ECO:0000313" key="2">
    <source>
        <dbReference type="EMBL" id="RIV23999.1"/>
    </source>
</evidence>
<feature type="transmembrane region" description="Helical" evidence="1">
    <location>
        <begin position="7"/>
        <end position="26"/>
    </location>
</feature>
<accession>A0A418MCB0</accession>
<dbReference type="EMBL" id="QXED01000003">
    <property type="protein sequence ID" value="RIV23999.1"/>
    <property type="molecule type" value="Genomic_DNA"/>
</dbReference>
<organism evidence="2 3">
    <name type="scientific">Fibrisoma montanum</name>
    <dbReference type="NCBI Taxonomy" id="2305895"/>
    <lineage>
        <taxon>Bacteria</taxon>
        <taxon>Pseudomonadati</taxon>
        <taxon>Bacteroidota</taxon>
        <taxon>Cytophagia</taxon>
        <taxon>Cytophagales</taxon>
        <taxon>Spirosomataceae</taxon>
        <taxon>Fibrisoma</taxon>
    </lineage>
</organism>
<proteinExistence type="predicted"/>
<keyword evidence="1" id="KW-0472">Membrane</keyword>
<dbReference type="Proteomes" id="UP000283523">
    <property type="component" value="Unassembled WGS sequence"/>
</dbReference>
<evidence type="ECO:0000313" key="3">
    <source>
        <dbReference type="Proteomes" id="UP000283523"/>
    </source>
</evidence>
<evidence type="ECO:0000256" key="1">
    <source>
        <dbReference type="SAM" id="Phobius"/>
    </source>
</evidence>
<keyword evidence="1" id="KW-0812">Transmembrane</keyword>
<keyword evidence="3" id="KW-1185">Reference proteome</keyword>
<name>A0A418MCB0_9BACT</name>
<feature type="transmembrane region" description="Helical" evidence="1">
    <location>
        <begin position="71"/>
        <end position="92"/>
    </location>
</feature>
<keyword evidence="1" id="KW-1133">Transmembrane helix</keyword>
<reference evidence="2 3" key="1">
    <citation type="submission" date="2018-08" db="EMBL/GenBank/DDBJ databases">
        <title>Fibrisoma montanum sp. nov., isolated from Danxia mountain soil.</title>
        <authorList>
            <person name="Huang Y."/>
        </authorList>
    </citation>
    <scope>NUCLEOTIDE SEQUENCE [LARGE SCALE GENOMIC DNA]</scope>
    <source>
        <strain evidence="2 3">HYT19</strain>
    </source>
</reference>
<dbReference type="AlphaFoldDB" id="A0A418MCB0"/>
<gene>
    <name evidence="2" type="ORF">DYU11_13630</name>
</gene>
<sequence>MNNVSVYILWAARLVAAIILLQTLYFKFGAQAESVYIFAKLGVEPWGRIGSGIVELIAALLILIPRTSWIGAGLGLGVMLGAIGAHLTILGIDILGDGGYLFALGLIVALSCVVVLYLTRQQWLPLVSSLLSAQPVLKSERVNE</sequence>
<dbReference type="RefSeq" id="WP_119668215.1">
    <property type="nucleotide sequence ID" value="NZ_QXED01000003.1"/>
</dbReference>
<protein>
    <submittedName>
        <fullName evidence="2">DoxX family protein</fullName>
    </submittedName>
</protein>
<feature type="transmembrane region" description="Helical" evidence="1">
    <location>
        <begin position="98"/>
        <end position="118"/>
    </location>
</feature>
<dbReference type="OrthoDB" id="8161897at2"/>
<comment type="caution">
    <text evidence="2">The sequence shown here is derived from an EMBL/GenBank/DDBJ whole genome shotgun (WGS) entry which is preliminary data.</text>
</comment>